<evidence type="ECO:0000313" key="1">
    <source>
        <dbReference type="EMBL" id="CAH1989548.1"/>
    </source>
</evidence>
<gene>
    <name evidence="1" type="ORF">ACAOBT_LOCUS19090</name>
</gene>
<reference evidence="1" key="1">
    <citation type="submission" date="2022-03" db="EMBL/GenBank/DDBJ databases">
        <authorList>
            <person name="Sayadi A."/>
        </authorList>
    </citation>
    <scope>NUCLEOTIDE SEQUENCE</scope>
</reference>
<evidence type="ECO:0000313" key="2">
    <source>
        <dbReference type="Proteomes" id="UP001152888"/>
    </source>
</evidence>
<keyword evidence="2" id="KW-1185">Reference proteome</keyword>
<proteinExistence type="predicted"/>
<accession>A0A9P0L685</accession>
<organism evidence="1 2">
    <name type="scientific">Acanthoscelides obtectus</name>
    <name type="common">Bean weevil</name>
    <name type="synonym">Bruchus obtectus</name>
    <dbReference type="NCBI Taxonomy" id="200917"/>
    <lineage>
        <taxon>Eukaryota</taxon>
        <taxon>Metazoa</taxon>
        <taxon>Ecdysozoa</taxon>
        <taxon>Arthropoda</taxon>
        <taxon>Hexapoda</taxon>
        <taxon>Insecta</taxon>
        <taxon>Pterygota</taxon>
        <taxon>Neoptera</taxon>
        <taxon>Endopterygota</taxon>
        <taxon>Coleoptera</taxon>
        <taxon>Polyphaga</taxon>
        <taxon>Cucujiformia</taxon>
        <taxon>Chrysomeloidea</taxon>
        <taxon>Chrysomelidae</taxon>
        <taxon>Bruchinae</taxon>
        <taxon>Bruchini</taxon>
        <taxon>Acanthoscelides</taxon>
    </lineage>
</organism>
<sequence length="61" mass="6689">MDASNDVASNEAECRATRVEPLSRYPPETEDLIIQAFEDDPTTSTRKVAADLGKLCGVDEF</sequence>
<name>A0A9P0L685_ACAOB</name>
<protein>
    <submittedName>
        <fullName evidence="1">Uncharacterized protein</fullName>
    </submittedName>
</protein>
<dbReference type="EMBL" id="CAKOFQ010007066">
    <property type="protein sequence ID" value="CAH1989548.1"/>
    <property type="molecule type" value="Genomic_DNA"/>
</dbReference>
<dbReference type="AlphaFoldDB" id="A0A9P0L685"/>
<comment type="caution">
    <text evidence="1">The sequence shown here is derived from an EMBL/GenBank/DDBJ whole genome shotgun (WGS) entry which is preliminary data.</text>
</comment>
<dbReference type="Proteomes" id="UP001152888">
    <property type="component" value="Unassembled WGS sequence"/>
</dbReference>